<dbReference type="InterPro" id="IPR051928">
    <property type="entry name" value="NorD/CobT"/>
</dbReference>
<dbReference type="PANTHER" id="PTHR41248:SF1">
    <property type="entry name" value="NORD PROTEIN"/>
    <property type="match status" value="1"/>
</dbReference>
<organism evidence="2 3">
    <name type="scientific">Thermincola ferriacetica</name>
    <dbReference type="NCBI Taxonomy" id="281456"/>
    <lineage>
        <taxon>Bacteria</taxon>
        <taxon>Bacillati</taxon>
        <taxon>Bacillota</taxon>
        <taxon>Clostridia</taxon>
        <taxon>Eubacteriales</taxon>
        <taxon>Thermincolaceae</taxon>
        <taxon>Thermincola</taxon>
    </lineage>
</organism>
<protein>
    <recommendedName>
        <fullName evidence="1">VWFA domain-containing protein</fullName>
    </recommendedName>
</protein>
<evidence type="ECO:0000313" key="2">
    <source>
        <dbReference type="EMBL" id="KNZ69385.1"/>
    </source>
</evidence>
<dbReference type="CDD" id="cd01454">
    <property type="entry name" value="vWA_norD_type"/>
    <property type="match status" value="1"/>
</dbReference>
<dbReference type="InterPro" id="IPR002035">
    <property type="entry name" value="VWF_A"/>
</dbReference>
<evidence type="ECO:0000313" key="3">
    <source>
        <dbReference type="Proteomes" id="UP000037175"/>
    </source>
</evidence>
<gene>
    <name evidence="2" type="ORF">Tfer_2023</name>
</gene>
<dbReference type="SUPFAM" id="SSF53300">
    <property type="entry name" value="vWA-like"/>
    <property type="match status" value="1"/>
</dbReference>
<dbReference type="RefSeq" id="WP_052218209.1">
    <property type="nucleotide sequence ID" value="NZ_LGTE01000013.1"/>
</dbReference>
<dbReference type="SMART" id="SM00327">
    <property type="entry name" value="VWA"/>
    <property type="match status" value="1"/>
</dbReference>
<dbReference type="PANTHER" id="PTHR41248">
    <property type="entry name" value="NORD PROTEIN"/>
    <property type="match status" value="1"/>
</dbReference>
<reference evidence="3" key="1">
    <citation type="submission" date="2015-07" db="EMBL/GenBank/DDBJ databases">
        <title>Complete Genome of Thermincola ferriacetica strain Z-0001T.</title>
        <authorList>
            <person name="Lusk B."/>
            <person name="Badalamenti J.P."/>
            <person name="Parameswaran P."/>
            <person name="Bond D.R."/>
            <person name="Torres C.I."/>
        </authorList>
    </citation>
    <scope>NUCLEOTIDE SEQUENCE [LARGE SCALE GENOMIC DNA]</scope>
    <source>
        <strain evidence="3">Z-0001</strain>
    </source>
</reference>
<dbReference type="EMBL" id="LGTE01000013">
    <property type="protein sequence ID" value="KNZ69385.1"/>
    <property type="molecule type" value="Genomic_DNA"/>
</dbReference>
<comment type="caution">
    <text evidence="2">The sequence shown here is derived from an EMBL/GenBank/DDBJ whole genome shotgun (WGS) entry which is preliminary data.</text>
</comment>
<dbReference type="Proteomes" id="UP000037175">
    <property type="component" value="Unassembled WGS sequence"/>
</dbReference>
<sequence>MGGIKNLELTGFADRYLKALSLEERQDFLDFISGLPETVAGLVIDTGLQFHKSSAVNGTWFWRTVSVLAGRLEIHELKQWLEEGTRICRGQWDCALSYLKESPAVLEQVGNQVFLNWLQIGRFLARFSNHDTNWFFKYSGSILEKLEKSDQYLLTSWILKIVQYSWTAAIACLKSWPEIERYGKGLDKAGLLEQGYKLAIEKPDDADVFFKALPNFLQVAGSKYIYQWLEAAYEVTNAKRGTLSAFFKASPEVAVFTGKDVFTGKIKHWALLGNRLAAIDNELAMEFFDKTPQVLKKMEWNELEEWVRLIERVSRDYSTEGAAEFIKSTPELLQQLDIKEAAQWVEYGLKSELGGKKLAYFTMKSQESRDVISGLRSGLHIESVKKVLHIYCEGLTGETVIIRNSSDLPTRIHSDDQLFGSLDTRRIYLPDLVKVFENERDNLRFYRVMMMHLVAHRKFGTMELSKAEFKELALDSKLGMLFEYIEDNRVDYLAMQKFPGLERDMRLLVKASVREIQKRTPNLYAFLIHYLWSDKADVPEKIKTEYLRFWDNVLKNGASSRESLNLARRIINILSWQEIFEKEFSPHYDGEYKNLAYRGKLKFDLIYTSMKADEEIDGSPAEGSKVNNGIGQEEDIELDKKFFSPQNQALNLSDEFYLWLKKLLHRFREDEENPYRMVVYYDEWDRTLNDYKKDWCRVREILLKPSTAAFVDRTLEENYGMINTIKRYFGMLQPERFRRYNRQEEGEEVDIDAVIEAMVEIKADVSPGTGFYVRRDKRERDVAVGFLLDLSYSTDEVISENGKTILDVEMESVIVMAEALEVLGDKYAIYGFNSDLRDKINFYVVKDFEEPYTFEVKQRFGGLQSYGMTRLASAVRHAVFKMEKVQAAIKILIILSDGRPFDFDYHSQLTKDYEEFYAETDTRMCLREAKMKGINPFCITVDRKGQDYLEYIFGNVNYIIIDDINALPTKLTETYKNLTT</sequence>
<dbReference type="InterPro" id="IPR036465">
    <property type="entry name" value="vWFA_dom_sf"/>
</dbReference>
<feature type="domain" description="VWFA" evidence="1">
    <location>
        <begin position="783"/>
        <end position="978"/>
    </location>
</feature>
<accession>A0A0L6W1G5</accession>
<dbReference type="AlphaFoldDB" id="A0A0L6W1G5"/>
<keyword evidence="3" id="KW-1185">Reference proteome</keyword>
<evidence type="ECO:0000259" key="1">
    <source>
        <dbReference type="PROSITE" id="PS50234"/>
    </source>
</evidence>
<dbReference type="PROSITE" id="PS50234">
    <property type="entry name" value="VWFA"/>
    <property type="match status" value="1"/>
</dbReference>
<dbReference type="PATRIC" id="fig|281456.6.peg.2123"/>
<proteinExistence type="predicted"/>
<dbReference type="Gene3D" id="3.40.50.410">
    <property type="entry name" value="von Willebrand factor, type A domain"/>
    <property type="match status" value="1"/>
</dbReference>
<name>A0A0L6W1G5_9FIRM</name>